<dbReference type="EMBL" id="BTSX01000003">
    <property type="protein sequence ID" value="GMS90231.1"/>
    <property type="molecule type" value="Genomic_DNA"/>
</dbReference>
<name>A0AAV5TEG6_9BILA</name>
<reference evidence="1" key="1">
    <citation type="submission" date="2023-10" db="EMBL/GenBank/DDBJ databases">
        <title>Genome assembly of Pristionchus species.</title>
        <authorList>
            <person name="Yoshida K."/>
            <person name="Sommer R.J."/>
        </authorList>
    </citation>
    <scope>NUCLEOTIDE SEQUENCE</scope>
    <source>
        <strain evidence="1">RS0144</strain>
    </source>
</reference>
<gene>
    <name evidence="1" type="ORF">PENTCL1PPCAC_12406</name>
</gene>
<dbReference type="Proteomes" id="UP001432027">
    <property type="component" value="Unassembled WGS sequence"/>
</dbReference>
<keyword evidence="2" id="KW-1185">Reference proteome</keyword>
<dbReference type="AlphaFoldDB" id="A0AAV5TEG6"/>
<evidence type="ECO:0000313" key="1">
    <source>
        <dbReference type="EMBL" id="GMS90231.1"/>
    </source>
</evidence>
<evidence type="ECO:0000313" key="2">
    <source>
        <dbReference type="Proteomes" id="UP001432027"/>
    </source>
</evidence>
<feature type="non-terminal residue" evidence="1">
    <location>
        <position position="84"/>
    </location>
</feature>
<sequence length="84" mass="9777">RGCTRKRKRRATTTQAEVVSVSDDDNEVFNCVKHLEDQEKLFSTYLFDDMRQGDMAAQILIYMDESLSEVFKCHLQSLKDKEIA</sequence>
<organism evidence="1 2">
    <name type="scientific">Pristionchus entomophagus</name>
    <dbReference type="NCBI Taxonomy" id="358040"/>
    <lineage>
        <taxon>Eukaryota</taxon>
        <taxon>Metazoa</taxon>
        <taxon>Ecdysozoa</taxon>
        <taxon>Nematoda</taxon>
        <taxon>Chromadorea</taxon>
        <taxon>Rhabditida</taxon>
        <taxon>Rhabditina</taxon>
        <taxon>Diplogasteromorpha</taxon>
        <taxon>Diplogasteroidea</taxon>
        <taxon>Neodiplogasteridae</taxon>
        <taxon>Pristionchus</taxon>
    </lineage>
</organism>
<comment type="caution">
    <text evidence="1">The sequence shown here is derived from an EMBL/GenBank/DDBJ whole genome shotgun (WGS) entry which is preliminary data.</text>
</comment>
<protein>
    <submittedName>
        <fullName evidence="1">Uncharacterized protein</fullName>
    </submittedName>
</protein>
<proteinExistence type="predicted"/>
<feature type="non-terminal residue" evidence="1">
    <location>
        <position position="1"/>
    </location>
</feature>
<accession>A0AAV5TEG6</accession>